<evidence type="ECO:0000256" key="1">
    <source>
        <dbReference type="ARBA" id="ARBA00010751"/>
    </source>
</evidence>
<dbReference type="Proteomes" id="UP001228905">
    <property type="component" value="Unassembled WGS sequence"/>
</dbReference>
<comment type="caution">
    <text evidence="3">The sequence shown here is derived from an EMBL/GenBank/DDBJ whole genome shotgun (WGS) entry which is preliminary data.</text>
</comment>
<organism evidence="3 4">
    <name type="scientific">Caulobacter ginsengisoli</name>
    <dbReference type="NCBI Taxonomy" id="400775"/>
    <lineage>
        <taxon>Bacteria</taxon>
        <taxon>Pseudomonadati</taxon>
        <taxon>Pseudomonadota</taxon>
        <taxon>Alphaproteobacteria</taxon>
        <taxon>Caulobacterales</taxon>
        <taxon>Caulobacteraceae</taxon>
        <taxon>Caulobacter</taxon>
    </lineage>
</organism>
<accession>A0ABU0IKM0</accession>
<evidence type="ECO:0000313" key="3">
    <source>
        <dbReference type="EMBL" id="MDQ0462567.1"/>
    </source>
</evidence>
<dbReference type="Gene3D" id="3.30.110.70">
    <property type="entry name" value="Hypothetical protein apc22750. Chain B"/>
    <property type="match status" value="1"/>
</dbReference>
<dbReference type="PANTHER" id="PTHR34068">
    <property type="entry name" value="UPF0145 PROTEIN YBJQ"/>
    <property type="match status" value="1"/>
</dbReference>
<proteinExistence type="inferred from homology"/>
<dbReference type="Pfam" id="PF01906">
    <property type="entry name" value="YbjQ_1"/>
    <property type="match status" value="1"/>
</dbReference>
<gene>
    <name evidence="3" type="ORF">QO010_000315</name>
</gene>
<comment type="similarity">
    <text evidence="1 2">Belongs to the UPF0145 family.</text>
</comment>
<dbReference type="InterPro" id="IPR002765">
    <property type="entry name" value="UPF0145_YbjQ-like"/>
</dbReference>
<reference evidence="3 4" key="1">
    <citation type="submission" date="2023-07" db="EMBL/GenBank/DDBJ databases">
        <title>Genomic Encyclopedia of Type Strains, Phase IV (KMG-IV): sequencing the most valuable type-strain genomes for metagenomic binning, comparative biology and taxonomic classification.</title>
        <authorList>
            <person name="Goeker M."/>
        </authorList>
    </citation>
    <scope>NUCLEOTIDE SEQUENCE [LARGE SCALE GENOMIC DNA]</scope>
    <source>
        <strain evidence="3 4">DSM 18695</strain>
    </source>
</reference>
<evidence type="ECO:0000256" key="2">
    <source>
        <dbReference type="HAMAP-Rule" id="MF_00338"/>
    </source>
</evidence>
<dbReference type="PANTHER" id="PTHR34068:SF1">
    <property type="entry name" value="UPF0145 PROTEIN YBJQ"/>
    <property type="match status" value="1"/>
</dbReference>
<dbReference type="InterPro" id="IPR035439">
    <property type="entry name" value="UPF0145_dom_sf"/>
</dbReference>
<keyword evidence="4" id="KW-1185">Reference proteome</keyword>
<dbReference type="HAMAP" id="MF_00338">
    <property type="entry name" value="UPF0145"/>
    <property type="match status" value="1"/>
</dbReference>
<dbReference type="SUPFAM" id="SSF117782">
    <property type="entry name" value="YbjQ-like"/>
    <property type="match status" value="1"/>
</dbReference>
<sequence length="111" mass="11911">MKPASTMLITTTPFIEGRPVREYKGAIYSQAILGANIVLDLMAAIRDVIGGHSRSYERVLARAREDAIKSLIKEAEKVGANAIVGMDLDYNTVGPQGQMMMVSVSGTAVVI</sequence>
<dbReference type="EMBL" id="JAUSVS010000001">
    <property type="protein sequence ID" value="MDQ0462567.1"/>
    <property type="molecule type" value="Genomic_DNA"/>
</dbReference>
<name>A0ABU0IKM0_9CAUL</name>
<protein>
    <recommendedName>
        <fullName evidence="2">UPF0145 protein QO010_000315</fullName>
    </recommendedName>
</protein>
<evidence type="ECO:0000313" key="4">
    <source>
        <dbReference type="Proteomes" id="UP001228905"/>
    </source>
</evidence>